<evidence type="ECO:0000256" key="2">
    <source>
        <dbReference type="ARBA" id="ARBA00010992"/>
    </source>
</evidence>
<dbReference type="GO" id="GO:0005351">
    <property type="term" value="F:carbohydrate:proton symporter activity"/>
    <property type="evidence" value="ECO:0007669"/>
    <property type="project" value="TreeGrafter"/>
</dbReference>
<dbReference type="PROSITE" id="PS00216">
    <property type="entry name" value="SUGAR_TRANSPORT_1"/>
    <property type="match status" value="1"/>
</dbReference>
<evidence type="ECO:0000313" key="10">
    <source>
        <dbReference type="Proteomes" id="UP000281985"/>
    </source>
</evidence>
<keyword evidence="5 7" id="KW-0472">Membrane</keyword>
<dbReference type="InterPro" id="IPR005828">
    <property type="entry name" value="MFS_sugar_transport-like"/>
</dbReference>
<evidence type="ECO:0000256" key="4">
    <source>
        <dbReference type="ARBA" id="ARBA00022989"/>
    </source>
</evidence>
<evidence type="ECO:0000256" key="5">
    <source>
        <dbReference type="ARBA" id="ARBA00023136"/>
    </source>
</evidence>
<feature type="transmembrane region" description="Helical" evidence="7">
    <location>
        <begin position="132"/>
        <end position="153"/>
    </location>
</feature>
<protein>
    <submittedName>
        <fullName evidence="9">Sugar porter family MFS transporter</fullName>
    </submittedName>
</protein>
<dbReference type="OrthoDB" id="9783823at2"/>
<dbReference type="EMBL" id="REFV01000008">
    <property type="protein sequence ID" value="RMB58577.1"/>
    <property type="molecule type" value="Genomic_DNA"/>
</dbReference>
<evidence type="ECO:0000256" key="6">
    <source>
        <dbReference type="RuleBase" id="RU003346"/>
    </source>
</evidence>
<comment type="subcellular location">
    <subcellularLocation>
        <location evidence="1">Membrane</location>
        <topology evidence="1">Multi-pass membrane protein</topology>
    </subcellularLocation>
</comment>
<feature type="transmembrane region" description="Helical" evidence="7">
    <location>
        <begin position="310"/>
        <end position="331"/>
    </location>
</feature>
<feature type="domain" description="Major facilitator superfamily (MFS) profile" evidence="8">
    <location>
        <begin position="7"/>
        <end position="432"/>
    </location>
</feature>
<keyword evidence="3 7" id="KW-0812">Transmembrane</keyword>
<dbReference type="PANTHER" id="PTHR48022:SF2">
    <property type="entry name" value="PLASTIDIC GLUCOSE TRANSPORTER 4"/>
    <property type="match status" value="1"/>
</dbReference>
<accession>A0A3M0G344</accession>
<dbReference type="GO" id="GO:0016020">
    <property type="term" value="C:membrane"/>
    <property type="evidence" value="ECO:0007669"/>
    <property type="project" value="UniProtKB-SubCell"/>
</dbReference>
<evidence type="ECO:0000256" key="7">
    <source>
        <dbReference type="SAM" id="Phobius"/>
    </source>
</evidence>
<feature type="transmembrane region" description="Helical" evidence="7">
    <location>
        <begin position="165"/>
        <end position="185"/>
    </location>
</feature>
<evidence type="ECO:0000259" key="8">
    <source>
        <dbReference type="PROSITE" id="PS50850"/>
    </source>
</evidence>
<dbReference type="InterPro" id="IPR050360">
    <property type="entry name" value="MFS_Sugar_Transporters"/>
</dbReference>
<comment type="caution">
    <text evidence="9">The sequence shown here is derived from an EMBL/GenBank/DDBJ whole genome shotgun (WGS) entry which is preliminary data.</text>
</comment>
<feature type="transmembrane region" description="Helical" evidence="7">
    <location>
        <begin position="42"/>
        <end position="62"/>
    </location>
</feature>
<dbReference type="AlphaFoldDB" id="A0A3M0G344"/>
<dbReference type="SUPFAM" id="SSF103473">
    <property type="entry name" value="MFS general substrate transporter"/>
    <property type="match status" value="1"/>
</dbReference>
<dbReference type="NCBIfam" id="TIGR00879">
    <property type="entry name" value="SP"/>
    <property type="match status" value="1"/>
</dbReference>
<dbReference type="RefSeq" id="WP_121917501.1">
    <property type="nucleotide sequence ID" value="NZ_REFV01000008.1"/>
</dbReference>
<reference evidence="9 10" key="1">
    <citation type="submission" date="2018-10" db="EMBL/GenBank/DDBJ databases">
        <title>Dokdonia luteus sp. nov., isolated from sea water.</title>
        <authorList>
            <person name="Zhou L.Y."/>
            <person name="Du Z.J."/>
        </authorList>
    </citation>
    <scope>NUCLEOTIDE SEQUENCE [LARGE SCALE GENOMIC DNA]</scope>
    <source>
        <strain evidence="9 10">SH27</strain>
    </source>
</reference>
<keyword evidence="6" id="KW-0813">Transport</keyword>
<organism evidence="9 10">
    <name type="scientific">Dokdonia sinensis</name>
    <dbReference type="NCBI Taxonomy" id="2479847"/>
    <lineage>
        <taxon>Bacteria</taxon>
        <taxon>Pseudomonadati</taxon>
        <taxon>Bacteroidota</taxon>
        <taxon>Flavobacteriia</taxon>
        <taxon>Flavobacteriales</taxon>
        <taxon>Flavobacteriaceae</taxon>
        <taxon>Dokdonia</taxon>
    </lineage>
</organism>
<keyword evidence="10" id="KW-1185">Reference proteome</keyword>
<dbReference type="InterPro" id="IPR036259">
    <property type="entry name" value="MFS_trans_sf"/>
</dbReference>
<dbReference type="PROSITE" id="PS50850">
    <property type="entry name" value="MFS"/>
    <property type="match status" value="1"/>
</dbReference>
<feature type="transmembrane region" description="Helical" evidence="7">
    <location>
        <begin position="407"/>
        <end position="426"/>
    </location>
</feature>
<comment type="similarity">
    <text evidence="2 6">Belongs to the major facilitator superfamily. Sugar transporter (TC 2.A.1.1) family.</text>
</comment>
<feature type="transmembrane region" description="Helical" evidence="7">
    <location>
        <begin position="98"/>
        <end position="120"/>
    </location>
</feature>
<dbReference type="Pfam" id="PF00083">
    <property type="entry name" value="Sugar_tr"/>
    <property type="match status" value="1"/>
</dbReference>
<feature type="transmembrane region" description="Helical" evidence="7">
    <location>
        <begin position="337"/>
        <end position="360"/>
    </location>
</feature>
<keyword evidence="4 7" id="KW-1133">Transmembrane helix</keyword>
<sequence length="448" mass="49648">MKEITKWSITVALAGFLFGFDTVVISGANQPIKDLWNMSPLFHGTFIMSMALWGTVVGSLLGGFPTDKIGRKKTLFWIGVLFFISAIGSALAPDPYSFSFFRFIGGVGVGVSSVAAPIYISEITTGENRGKLGGLYQFCLVFGILIAFVSNWALDGVGGDSDWRWMLGVEAIPAFLYTVMVLKVPNSPRWLALKKKDDAGALEVLNKMYEPAFAKAQLAEIKADLNQPKSSDNLFQKKYSRVLWLGFLIAFFNQLSGINFVLYYAPEILEKAGLGGAESLFNSIAIGIVNLVFTLIGVRLLDKLGRRQLIIIGSIGYIFSLVMVGICFQYDLGPAMLLTFICLFVASHAIGQGAVIWVFISEIFPNRVRSYGQSWGTSTHWVFAAVITLITPFFIDKNEGILTDTVWYIYYFFAGMMVLQLLWAIFKMPETKGVSLEQLEKELIPEDE</sequence>
<proteinExistence type="inferred from homology"/>
<feature type="transmembrane region" description="Helical" evidence="7">
    <location>
        <begin position="280"/>
        <end position="298"/>
    </location>
</feature>
<dbReference type="InterPro" id="IPR005829">
    <property type="entry name" value="Sugar_transporter_CS"/>
</dbReference>
<feature type="transmembrane region" description="Helical" evidence="7">
    <location>
        <begin position="372"/>
        <end position="395"/>
    </location>
</feature>
<dbReference type="PANTHER" id="PTHR48022">
    <property type="entry name" value="PLASTIDIC GLUCOSE TRANSPORTER 4"/>
    <property type="match status" value="1"/>
</dbReference>
<dbReference type="Gene3D" id="1.20.1250.20">
    <property type="entry name" value="MFS general substrate transporter like domains"/>
    <property type="match status" value="1"/>
</dbReference>
<name>A0A3M0G344_9FLAO</name>
<feature type="transmembrane region" description="Helical" evidence="7">
    <location>
        <begin position="242"/>
        <end position="265"/>
    </location>
</feature>
<evidence type="ECO:0000256" key="1">
    <source>
        <dbReference type="ARBA" id="ARBA00004141"/>
    </source>
</evidence>
<feature type="transmembrane region" description="Helical" evidence="7">
    <location>
        <begin position="74"/>
        <end position="92"/>
    </location>
</feature>
<dbReference type="InterPro" id="IPR020846">
    <property type="entry name" value="MFS_dom"/>
</dbReference>
<dbReference type="PROSITE" id="PS00217">
    <property type="entry name" value="SUGAR_TRANSPORT_2"/>
    <property type="match status" value="1"/>
</dbReference>
<dbReference type="InterPro" id="IPR003663">
    <property type="entry name" value="Sugar/inositol_transpt"/>
</dbReference>
<gene>
    <name evidence="9" type="ORF">EAX61_09765</name>
</gene>
<dbReference type="Proteomes" id="UP000281985">
    <property type="component" value="Unassembled WGS sequence"/>
</dbReference>
<dbReference type="PRINTS" id="PR00171">
    <property type="entry name" value="SUGRTRNSPORT"/>
</dbReference>
<evidence type="ECO:0000256" key="3">
    <source>
        <dbReference type="ARBA" id="ARBA00022692"/>
    </source>
</evidence>
<evidence type="ECO:0000313" key="9">
    <source>
        <dbReference type="EMBL" id="RMB58577.1"/>
    </source>
</evidence>